<dbReference type="SUPFAM" id="SSF50978">
    <property type="entry name" value="WD40 repeat-like"/>
    <property type="match status" value="1"/>
</dbReference>
<evidence type="ECO:0000313" key="6">
    <source>
        <dbReference type="Proteomes" id="UP000030693"/>
    </source>
</evidence>
<organism evidence="5">
    <name type="scientific">Fonticula alba</name>
    <name type="common">Slime mold</name>
    <dbReference type="NCBI Taxonomy" id="691883"/>
    <lineage>
        <taxon>Eukaryota</taxon>
        <taxon>Rotosphaerida</taxon>
        <taxon>Fonticulaceae</taxon>
        <taxon>Fonticula</taxon>
    </lineage>
</organism>
<evidence type="ECO:0000256" key="1">
    <source>
        <dbReference type="ARBA" id="ARBA00009250"/>
    </source>
</evidence>
<dbReference type="InterPro" id="IPR016534">
    <property type="entry name" value="VPS16"/>
</dbReference>
<dbReference type="OMA" id="NNQHFAM"/>
<comment type="similarity">
    <text evidence="1 2">Belongs to the VPS16 family.</text>
</comment>
<dbReference type="PANTHER" id="PTHR12811:SF0">
    <property type="entry name" value="VACUOLAR PROTEIN SORTING-ASSOCIATED PROTEIN 16 HOMOLOG"/>
    <property type="match status" value="1"/>
</dbReference>
<protein>
    <recommendedName>
        <fullName evidence="7">Vacuolar protein sorting-associated protein 16 homolog</fullName>
    </recommendedName>
</protein>
<dbReference type="Pfam" id="PF04840">
    <property type="entry name" value="Vps16_C"/>
    <property type="match status" value="1"/>
</dbReference>
<dbReference type="InterPro" id="IPR006925">
    <property type="entry name" value="Vps16_C"/>
</dbReference>
<dbReference type="GO" id="GO:0016197">
    <property type="term" value="P:endosomal transport"/>
    <property type="evidence" value="ECO:0007669"/>
    <property type="project" value="TreeGrafter"/>
</dbReference>
<dbReference type="GeneID" id="20527543"/>
<dbReference type="STRING" id="691883.A0A058ZAM4"/>
<evidence type="ECO:0000259" key="4">
    <source>
        <dbReference type="Pfam" id="PF04841"/>
    </source>
</evidence>
<dbReference type="Gene3D" id="2.130.10.10">
    <property type="entry name" value="YVTN repeat-like/Quinoprotein amine dehydrogenase"/>
    <property type="match status" value="1"/>
</dbReference>
<gene>
    <name evidence="5" type="ORF">H696_02818</name>
</gene>
<dbReference type="PIRSF" id="PIRSF007949">
    <property type="entry name" value="VPS16"/>
    <property type="match status" value="1"/>
</dbReference>
<dbReference type="GO" id="GO:0005768">
    <property type="term" value="C:endosome"/>
    <property type="evidence" value="ECO:0007669"/>
    <property type="project" value="TreeGrafter"/>
</dbReference>
<dbReference type="GO" id="GO:0003779">
    <property type="term" value="F:actin binding"/>
    <property type="evidence" value="ECO:0007669"/>
    <property type="project" value="TreeGrafter"/>
</dbReference>
<feature type="domain" description="Vps16 N-terminal" evidence="4">
    <location>
        <begin position="14"/>
        <end position="394"/>
    </location>
</feature>
<sequence length="869" mass="97415">MDWRASMPRPGRLDLYSLQWDNIRLQDYKSAVAPFGGPIALVRDDTKLVSINKGTSGRRRIMIYSSSGQLLREIPDDKPKLVSIGWLEDERLACVYEDGIIRIYNILGAQGDFVSFNTLRDKRIIDCQILPTVIVVLTSELDFIVVSSMHAPRMSALAKTGLTSRPTSWLALDPRKNSNSFEVFFSDANGIQRLTRSSSVAFPPNNTICATRMAITVDLSYLALVHSTNQLHIFNTQTGKSFDQFLYRSEAPTAMSWCSNHVVLLHWPGELLCVTPDEQHSFPCLPDEHLVLAPEPDSMRVFSSTNCSLVQMVPKSVESIFSLLASSPASSLYEAFRAFENKSPDADTYLRRIKHVLKEAVDGCLAAASEQFCPRSQAQLLKAASFGKCFIDAASGYDHGQFGRMCNWLRVLKAVRHHSVGIPMTYFQVTSRPADELIRMLTRRHMHLLALRIAQFLNHAEATMPGPAVAGKAPAAPIRVDQILVDWAREKVRQSTNDEELCWLIREKFRSCPGVAYADVADMAFQTKRERLAENLLEFEPHPGRQVPLLLKMGKNEKALQRAIESGDPDMINELLGEMSENMSPTEFLALFKSNPAAVPLLESFCLKYNRSLLRSFYYQYDRHVSVGSLLALQKPAGEGAEARIKDLKAAFDQFQLGGDSPALRSTADALAGFTQDEIKLQRFQQDLDLLAIKKKLSLGVDRLPATFVGLTYADTLRGLFFLDHALAGASSGAQLGTSERAFDFFRQYKIPDRQYWWVKLDVCCLARNWPELERMVGSAKNPIGFQAFVDGLLAGEAPPSEVAKYVKRLPAAADRARYFSRIMYWKEAHAAAVEAKDLALLEELRAACRDREVVVSFDRSISQMQSRR</sequence>
<name>A0A058ZAM4_FONAL</name>
<dbReference type="eggNOG" id="KOG2280">
    <property type="taxonomic scope" value="Eukaryota"/>
</dbReference>
<evidence type="ECO:0008006" key="7">
    <source>
        <dbReference type="Google" id="ProtNLM"/>
    </source>
</evidence>
<dbReference type="InterPro" id="IPR015943">
    <property type="entry name" value="WD40/YVTN_repeat-like_dom_sf"/>
</dbReference>
<dbReference type="GO" id="GO:0005765">
    <property type="term" value="C:lysosomal membrane"/>
    <property type="evidence" value="ECO:0007669"/>
    <property type="project" value="TreeGrafter"/>
</dbReference>
<dbReference type="Pfam" id="PF04841">
    <property type="entry name" value="Vps16_N"/>
    <property type="match status" value="1"/>
</dbReference>
<dbReference type="InterPro" id="IPR006926">
    <property type="entry name" value="Vps16_N"/>
</dbReference>
<reference evidence="5" key="1">
    <citation type="submission" date="2013-04" db="EMBL/GenBank/DDBJ databases">
        <title>The Genome Sequence of Fonticula alba ATCC 38817.</title>
        <authorList>
            <consortium name="The Broad Institute Genomics Platform"/>
            <person name="Russ C."/>
            <person name="Cuomo C."/>
            <person name="Burger G."/>
            <person name="Gray M.W."/>
            <person name="Holland P.W.H."/>
            <person name="King N."/>
            <person name="Lang F.B.F."/>
            <person name="Roger A.J."/>
            <person name="Ruiz-Trillo I."/>
            <person name="Brown M."/>
            <person name="Walker B."/>
            <person name="Young S."/>
            <person name="Zeng Q."/>
            <person name="Gargeya S."/>
            <person name="Fitzgerald M."/>
            <person name="Haas B."/>
            <person name="Abouelleil A."/>
            <person name="Allen A.W."/>
            <person name="Alvarado L."/>
            <person name="Arachchi H.M."/>
            <person name="Berlin A.M."/>
            <person name="Chapman S.B."/>
            <person name="Gainer-Dewar J."/>
            <person name="Goldberg J."/>
            <person name="Griggs A."/>
            <person name="Gujja S."/>
            <person name="Hansen M."/>
            <person name="Howarth C."/>
            <person name="Imamovic A."/>
            <person name="Ireland A."/>
            <person name="Larimer J."/>
            <person name="McCowan C."/>
            <person name="Murphy C."/>
            <person name="Pearson M."/>
            <person name="Poon T.W."/>
            <person name="Priest M."/>
            <person name="Roberts A."/>
            <person name="Saif S."/>
            <person name="Shea T."/>
            <person name="Sisk P."/>
            <person name="Sykes S."/>
            <person name="Wortman J."/>
            <person name="Nusbaum C."/>
            <person name="Birren B."/>
        </authorList>
    </citation>
    <scope>NUCLEOTIDE SEQUENCE [LARGE SCALE GENOMIC DNA]</scope>
    <source>
        <strain evidence="5">ATCC 38817</strain>
    </source>
</reference>
<keyword evidence="6" id="KW-1185">Reference proteome</keyword>
<dbReference type="InterPro" id="IPR036322">
    <property type="entry name" value="WD40_repeat_dom_sf"/>
</dbReference>
<dbReference type="EMBL" id="KB932204">
    <property type="protein sequence ID" value="KCV70477.1"/>
    <property type="molecule type" value="Genomic_DNA"/>
</dbReference>
<dbReference type="OrthoDB" id="1792at2759"/>
<dbReference type="GO" id="GO:0042144">
    <property type="term" value="P:vacuole fusion, non-autophagic"/>
    <property type="evidence" value="ECO:0007669"/>
    <property type="project" value="TreeGrafter"/>
</dbReference>
<accession>A0A058ZAM4</accession>
<dbReference type="AlphaFoldDB" id="A0A058ZAM4"/>
<dbReference type="InterPro" id="IPR038132">
    <property type="entry name" value="Vps16_C_sf"/>
</dbReference>
<evidence type="ECO:0000259" key="3">
    <source>
        <dbReference type="Pfam" id="PF04840"/>
    </source>
</evidence>
<dbReference type="GO" id="GO:0030897">
    <property type="term" value="C:HOPS complex"/>
    <property type="evidence" value="ECO:0007669"/>
    <property type="project" value="TreeGrafter"/>
</dbReference>
<dbReference type="PANTHER" id="PTHR12811">
    <property type="entry name" value="VACUOLAR PROTEIN SORTING VPS16"/>
    <property type="match status" value="1"/>
</dbReference>
<dbReference type="RefSeq" id="XP_009494993.1">
    <property type="nucleotide sequence ID" value="XM_009496718.1"/>
</dbReference>
<dbReference type="Gene3D" id="1.10.150.780">
    <property type="entry name" value="Vps16, C-terminal region"/>
    <property type="match status" value="1"/>
</dbReference>
<dbReference type="Proteomes" id="UP000030693">
    <property type="component" value="Unassembled WGS sequence"/>
</dbReference>
<dbReference type="GO" id="GO:0006886">
    <property type="term" value="P:intracellular protein transport"/>
    <property type="evidence" value="ECO:0007669"/>
    <property type="project" value="InterPro"/>
</dbReference>
<proteinExistence type="inferred from homology"/>
<evidence type="ECO:0000256" key="2">
    <source>
        <dbReference type="PIRNR" id="PIRNR007949"/>
    </source>
</evidence>
<feature type="domain" description="Vps16 C-terminal" evidence="3">
    <location>
        <begin position="515"/>
        <end position="850"/>
    </location>
</feature>
<evidence type="ECO:0000313" key="5">
    <source>
        <dbReference type="EMBL" id="KCV70477.1"/>
    </source>
</evidence>